<reference evidence="4 5" key="1">
    <citation type="submission" date="2018-08" db="EMBL/GenBank/DDBJ databases">
        <title>Pallidiluteibacterium maritimus gen. nov., sp. nov., isolated from coastal sediment.</title>
        <authorList>
            <person name="Zhou L.Y."/>
        </authorList>
    </citation>
    <scope>NUCLEOTIDE SEQUENCE [LARGE SCALE GENOMIC DNA]</scope>
    <source>
        <strain evidence="4 5">XSD2</strain>
    </source>
</reference>
<dbReference type="OrthoDB" id="9797882at2"/>
<gene>
    <name evidence="4" type="ORF">D1614_06145</name>
</gene>
<dbReference type="EMBL" id="QWGR01000003">
    <property type="protein sequence ID" value="RIJ49139.1"/>
    <property type="molecule type" value="Genomic_DNA"/>
</dbReference>
<proteinExistence type="predicted"/>
<dbReference type="GO" id="GO:0005829">
    <property type="term" value="C:cytosol"/>
    <property type="evidence" value="ECO:0007669"/>
    <property type="project" value="TreeGrafter"/>
</dbReference>
<feature type="domain" description="Inosine/uridine-preferring nucleoside hydrolase" evidence="3">
    <location>
        <begin position="22"/>
        <end position="274"/>
    </location>
</feature>
<keyword evidence="5" id="KW-1185">Reference proteome</keyword>
<keyword evidence="2" id="KW-0326">Glycosidase</keyword>
<evidence type="ECO:0000259" key="3">
    <source>
        <dbReference type="Pfam" id="PF01156"/>
    </source>
</evidence>
<dbReference type="InterPro" id="IPR023186">
    <property type="entry name" value="IUNH"/>
</dbReference>
<dbReference type="GO" id="GO:0006152">
    <property type="term" value="P:purine nucleoside catabolic process"/>
    <property type="evidence" value="ECO:0007669"/>
    <property type="project" value="TreeGrafter"/>
</dbReference>
<dbReference type="PANTHER" id="PTHR12304:SF4">
    <property type="entry name" value="URIDINE NUCLEOSIDASE"/>
    <property type="match status" value="1"/>
</dbReference>
<dbReference type="Proteomes" id="UP000265926">
    <property type="component" value="Unassembled WGS sequence"/>
</dbReference>
<comment type="caution">
    <text evidence="4">The sequence shown here is derived from an EMBL/GenBank/DDBJ whole genome shotgun (WGS) entry which is preliminary data.</text>
</comment>
<dbReference type="SUPFAM" id="SSF53590">
    <property type="entry name" value="Nucleoside hydrolase"/>
    <property type="match status" value="1"/>
</dbReference>
<dbReference type="RefSeq" id="WP_119437025.1">
    <property type="nucleotide sequence ID" value="NZ_QWGR01000003.1"/>
</dbReference>
<dbReference type="AlphaFoldDB" id="A0A399T287"/>
<dbReference type="InterPro" id="IPR036452">
    <property type="entry name" value="Ribo_hydro-like"/>
</dbReference>
<name>A0A399T287_9BACT</name>
<keyword evidence="1 4" id="KW-0378">Hydrolase</keyword>
<dbReference type="Pfam" id="PF01156">
    <property type="entry name" value="IU_nuc_hydro"/>
    <property type="match status" value="1"/>
</dbReference>
<evidence type="ECO:0000313" key="4">
    <source>
        <dbReference type="EMBL" id="RIJ49139.1"/>
    </source>
</evidence>
<organism evidence="4 5">
    <name type="scientific">Maribellus luteus</name>
    <dbReference type="NCBI Taxonomy" id="2305463"/>
    <lineage>
        <taxon>Bacteria</taxon>
        <taxon>Pseudomonadati</taxon>
        <taxon>Bacteroidota</taxon>
        <taxon>Bacteroidia</taxon>
        <taxon>Marinilabiliales</taxon>
        <taxon>Prolixibacteraceae</taxon>
        <taxon>Maribellus</taxon>
    </lineage>
</organism>
<dbReference type="GO" id="GO:0008477">
    <property type="term" value="F:purine nucleosidase activity"/>
    <property type="evidence" value="ECO:0007669"/>
    <property type="project" value="TreeGrafter"/>
</dbReference>
<sequence>MTGLLAACQSEPKNGTPKKMKIIIDTDANNELDDQHALAYAFLNSDVFDVVGVTVNNTANGYGIQGQYDEALRIIRLFDLEDKIPLFMGADSNYVDILPHINDTLFDGQPAVDFIIREAMKMKDEKLVLVPVGKLTNIALAIAKEPSIVDKVRIIWLGSNYPNPGEYNLVNDVSSVNPVIESGAPFEIVTVRYGDSTATDAVRVTPAEVDEFLAGKGPVSPHTITGRHGGEFNSFGNYAKNLFEHAHMHGYPPSRALFDMVVLAVLKNPEWGTKHEIPAPKLINHAWEEQPENPHKIIYWDTFNRDAIVNDLFSLMEKTTPKQ</sequence>
<dbReference type="InterPro" id="IPR001910">
    <property type="entry name" value="Inosine/uridine_hydrolase_dom"/>
</dbReference>
<evidence type="ECO:0000256" key="1">
    <source>
        <dbReference type="ARBA" id="ARBA00022801"/>
    </source>
</evidence>
<accession>A0A399T287</accession>
<evidence type="ECO:0000256" key="2">
    <source>
        <dbReference type="ARBA" id="ARBA00023295"/>
    </source>
</evidence>
<dbReference type="PANTHER" id="PTHR12304">
    <property type="entry name" value="INOSINE-URIDINE PREFERRING NUCLEOSIDE HYDROLASE"/>
    <property type="match status" value="1"/>
</dbReference>
<dbReference type="Gene3D" id="3.90.245.10">
    <property type="entry name" value="Ribonucleoside hydrolase-like"/>
    <property type="match status" value="1"/>
</dbReference>
<protein>
    <submittedName>
        <fullName evidence="4">Nucleoside hydrolase</fullName>
    </submittedName>
</protein>
<evidence type="ECO:0000313" key="5">
    <source>
        <dbReference type="Proteomes" id="UP000265926"/>
    </source>
</evidence>